<gene>
    <name evidence="1" type="ORF">M0M44_11660</name>
</gene>
<dbReference type="Pfam" id="PF13707">
    <property type="entry name" value="RloB"/>
    <property type="match status" value="1"/>
</dbReference>
<dbReference type="RefSeq" id="WP_248729915.1">
    <property type="nucleotide sequence ID" value="NZ_CP096829.1"/>
</dbReference>
<evidence type="ECO:0000313" key="2">
    <source>
        <dbReference type="Proteomes" id="UP000829998"/>
    </source>
</evidence>
<keyword evidence="2" id="KW-1185">Reference proteome</keyword>
<dbReference type="Proteomes" id="UP000829998">
    <property type="component" value="Chromosome"/>
</dbReference>
<organism evidence="1 2">
    <name type="scientific">Flavobacterium humidisoli</name>
    <dbReference type="NCBI Taxonomy" id="2937442"/>
    <lineage>
        <taxon>Bacteria</taxon>
        <taxon>Pseudomonadati</taxon>
        <taxon>Bacteroidota</taxon>
        <taxon>Flavobacteriia</taxon>
        <taxon>Flavobacteriales</taxon>
        <taxon>Flavobacteriaceae</taxon>
        <taxon>Flavobacterium</taxon>
    </lineage>
</organism>
<protein>
    <submittedName>
        <fullName evidence="1">RloB family protein</fullName>
    </submittedName>
</protein>
<reference evidence="1 2" key="1">
    <citation type="submission" date="2022-04" db="EMBL/GenBank/DDBJ databases">
        <authorList>
            <person name="Ra J.-S."/>
            <person name="Kim S.-B."/>
        </authorList>
    </citation>
    <scope>NUCLEOTIDE SEQUENCE [LARGE SCALE GENOMIC DNA]</scope>
    <source>
        <strain evidence="1 2">MMS21-Er5</strain>
    </source>
</reference>
<name>A0ABY4LYT1_9FLAO</name>
<dbReference type="InterPro" id="IPR025591">
    <property type="entry name" value="RloB"/>
</dbReference>
<proteinExistence type="predicted"/>
<accession>A0ABY4LYT1</accession>
<sequence length="299" mass="34425">MAKKRKPQTTIFIACEGSNTEPLYFEKLKEIMEEDDHYPFALTIYPDKMVHKKPKTDAVGLVNEAITNQGSFDELWVVFDKDGYTKHEEAFKLAKDNKVNIAFSSISFESWVLLHFERNSTAFSKSADIISQKFLANTAYLADYDKSSDYNLYPRIEDKTKMAFANASWLRNWLERNNPGNTIYQSNPYTDVDSLVKKLVLDDKVYEYRKLGYSLTFDKVEITLNDIGGNYEAEIKNVGNASVIWNEFAFYDNRRNKIAVVNSIVLSGEISQKVITRIATSPEIYIEFRNLKLEVDSTP</sequence>
<dbReference type="EMBL" id="CP096829">
    <property type="protein sequence ID" value="UPZ17977.1"/>
    <property type="molecule type" value="Genomic_DNA"/>
</dbReference>
<evidence type="ECO:0000313" key="1">
    <source>
        <dbReference type="EMBL" id="UPZ17977.1"/>
    </source>
</evidence>